<organism evidence="3 4">
    <name type="scientific">Anabaena azotica FACHB-119</name>
    <dbReference type="NCBI Taxonomy" id="947527"/>
    <lineage>
        <taxon>Bacteria</taxon>
        <taxon>Bacillati</taxon>
        <taxon>Cyanobacteriota</taxon>
        <taxon>Cyanophyceae</taxon>
        <taxon>Nostocales</taxon>
        <taxon>Nostocaceae</taxon>
        <taxon>Anabaena</taxon>
        <taxon>Anabaena azotica</taxon>
    </lineage>
</organism>
<dbReference type="InterPro" id="IPR024385">
    <property type="entry name" value="DUF3854"/>
</dbReference>
<evidence type="ECO:0000256" key="1">
    <source>
        <dbReference type="SAM" id="MobiDB-lite"/>
    </source>
</evidence>
<comment type="caution">
    <text evidence="3">The sequence shown here is derived from an EMBL/GenBank/DDBJ whole genome shotgun (WGS) entry which is preliminary data.</text>
</comment>
<gene>
    <name evidence="3" type="ORF">H6G83_34425</name>
</gene>
<feature type="domain" description="DUF3854" evidence="2">
    <location>
        <begin position="484"/>
        <end position="562"/>
    </location>
</feature>
<evidence type="ECO:0000313" key="4">
    <source>
        <dbReference type="Proteomes" id="UP000661112"/>
    </source>
</evidence>
<feature type="compositionally biased region" description="Polar residues" evidence="1">
    <location>
        <begin position="697"/>
        <end position="713"/>
    </location>
</feature>
<feature type="compositionally biased region" description="Low complexity" evidence="1">
    <location>
        <begin position="213"/>
        <end position="227"/>
    </location>
</feature>
<protein>
    <submittedName>
        <fullName evidence="3">DUF3854 domain-containing protein</fullName>
    </submittedName>
</protein>
<feature type="compositionally biased region" description="Low complexity" evidence="1">
    <location>
        <begin position="728"/>
        <end position="740"/>
    </location>
</feature>
<evidence type="ECO:0000259" key="2">
    <source>
        <dbReference type="Pfam" id="PF12965"/>
    </source>
</evidence>
<feature type="region of interest" description="Disordered" evidence="1">
    <location>
        <begin position="767"/>
        <end position="847"/>
    </location>
</feature>
<accession>A0ABR8DG84</accession>
<dbReference type="EMBL" id="JACJSG010000107">
    <property type="protein sequence ID" value="MBD2505631.1"/>
    <property type="molecule type" value="Genomic_DNA"/>
</dbReference>
<sequence>MSPDGKGGWKWEKYDPKSNEYISTTATETLEVASTVADSITQGITDAKQYQLVDPQIIAETKQANLLSSTQGLKVETDDQTVVVHQGNTGTFGFSMIDENNQIIRDSSFFQEFQSDLNQYLAECLDTFKNNPDIIKNNAECLKDILTSSLSPQDSPKQTSTIEEVNEEINPEVNPEVNPEINLELNSEVNPEINPHFEEKLQGDIKEVVAEDSSISPSQQKSQSQGSVIAPSHIDDKHWQELVEKSAIAPGIAAMNFQSLHFSQGEGSHEAWEKLMISDQLPRTNTGRLSGGIMKVYSFLDNTDGWWCSAGVDPRQFEKMNTGEIAENKEWGCYKPDSPRPKTEKKDGVTVVVPGKFTKYEHPPGVEKSIFLLDVPEDIAQGIYQKAGVNPNESDRASGFWYCVWKHNVPITITEGAKKTASLLSQGYAAIGLAGINGGYYKTKKSEKPIDNEVNTDLSEDDARSFVIEDEVESSDEEIEFHNTQGKQTHYLHPELAVFATRDRDFKICFDFETKSETVRNVNAATRCTGQLLETNGCKVSVISLPGPDKGVDDFIVNRGSAAFEQLQSLALPLHQWDEQLYLASRQRDERLYLDQDLRSTIKFKDGTTKVVQHQPRNKVEVPTPRDKSTVNNSPAVATELKITPTTPPAAVGSQPSPLENTTQSQRAQHNGTATVSGQQSSSANQTNANPPKIAPTENQSSDNVTVQTPPDQSTREKEATQAPPKQTNVNNVAVPTPANKSTVNNEPAIATELKITPTNLKIETLSTAEFSQPKQQSNNTQTPGEQREQQSPPNTTSVKPQPTATNTQEESPPKEPLKDTDTPGWFSWLRKPKIETPPSPTPNWTKTQDVTLYQRNWRRRQLEAKENQAIAAAAVALVKKYGVANDNQVTYVADAFVVNKKGENYTISRR</sequence>
<feature type="non-terminal residue" evidence="3">
    <location>
        <position position="911"/>
    </location>
</feature>
<feature type="compositionally biased region" description="Polar residues" evidence="1">
    <location>
        <begin position="767"/>
        <end position="811"/>
    </location>
</feature>
<reference evidence="3 4" key="1">
    <citation type="journal article" date="2020" name="ISME J.">
        <title>Comparative genomics reveals insights into cyanobacterial evolution and habitat adaptation.</title>
        <authorList>
            <person name="Chen M.Y."/>
            <person name="Teng W.K."/>
            <person name="Zhao L."/>
            <person name="Hu C.X."/>
            <person name="Zhou Y.K."/>
            <person name="Han B.P."/>
            <person name="Song L.R."/>
            <person name="Shu W.S."/>
        </authorList>
    </citation>
    <scope>NUCLEOTIDE SEQUENCE [LARGE SCALE GENOMIC DNA]</scope>
    <source>
        <strain evidence="3 4">FACHB-119</strain>
    </source>
</reference>
<feature type="region of interest" description="Disordered" evidence="1">
    <location>
        <begin position="210"/>
        <end position="229"/>
    </location>
</feature>
<proteinExistence type="predicted"/>
<feature type="compositionally biased region" description="Basic and acidic residues" evidence="1">
    <location>
        <begin position="618"/>
        <end position="629"/>
    </location>
</feature>
<feature type="compositionally biased region" description="Basic and acidic residues" evidence="1">
    <location>
        <begin position="812"/>
        <end position="822"/>
    </location>
</feature>
<dbReference type="Pfam" id="PF12965">
    <property type="entry name" value="DUF3854"/>
    <property type="match status" value="2"/>
</dbReference>
<dbReference type="Proteomes" id="UP000661112">
    <property type="component" value="Unassembled WGS sequence"/>
</dbReference>
<keyword evidence="4" id="KW-1185">Reference proteome</keyword>
<dbReference type="PANTHER" id="PTHR34985">
    <property type="entry name" value="SLR0554 PROTEIN"/>
    <property type="match status" value="1"/>
</dbReference>
<feature type="compositionally biased region" description="Polar residues" evidence="1">
    <location>
        <begin position="654"/>
        <end position="690"/>
    </location>
</feature>
<feature type="domain" description="DUF3854" evidence="2">
    <location>
        <begin position="400"/>
        <end position="448"/>
    </location>
</feature>
<feature type="region of interest" description="Disordered" evidence="1">
    <location>
        <begin position="609"/>
        <end position="746"/>
    </location>
</feature>
<name>A0ABR8DG84_9NOST</name>
<dbReference type="PANTHER" id="PTHR34985:SF1">
    <property type="entry name" value="SLR0554 PROTEIN"/>
    <property type="match status" value="1"/>
</dbReference>
<evidence type="ECO:0000313" key="3">
    <source>
        <dbReference type="EMBL" id="MBD2505631.1"/>
    </source>
</evidence>